<name>A0A6J4CW71_9HELI</name>
<gene>
    <name evidence="3" type="ORF">NHP190020_10580</name>
    <name evidence="4" type="ORF">SNTW_03940</name>
</gene>
<sequence>MKIIFNRKFKDVNFSWEKIQRVLLDTVVPSVSVRLVNQESKEGLDYKQSTLNVIVVGGLRLSRGLTLEGLSVSYFIRGLHDSKKSQKKVTADTLTQMARWFGYRDGYEDLCKIYMPKEVQDIFEKITEVTNNLKEQLEKMEQLRKMRDDEEQTPLDVALKIQHFSELLPTARNKMGNAVLSRGDDKRISLSDFSKDEQIHKENLILLFDFIKLLGENGTRLTGEGKPVSWKNIDKETVSDFIDKFKVFKRSKKENVLYRLKEEEHQIWCVVRLFTSGKGDAVGDKLKVNGAKTEIQVRAMVRGGAEVHDDHVKLGYRKITSGNVSKNDIDEGVPVLTLYVLDLNGTNEEKTVSLSLKGVPMYDLYLPGEGKGKVWINQAFQEEDGDD</sequence>
<evidence type="ECO:0000313" key="6">
    <source>
        <dbReference type="Proteomes" id="UP000509742"/>
    </source>
</evidence>
<dbReference type="GeneID" id="56928504"/>
<evidence type="ECO:0000259" key="2">
    <source>
        <dbReference type="Pfam" id="PF10593"/>
    </source>
</evidence>
<reference evidence="3 6" key="2">
    <citation type="submission" date="2020-04" db="EMBL/GenBank/DDBJ databases">
        <title>Genomic analysis of gastric non-Helicobacter pylori Helicobacters isolated in Japan.</title>
        <authorList>
            <person name="Suzuki M."/>
            <person name="Rimbara E."/>
        </authorList>
    </citation>
    <scope>NUCLEOTIDE SEQUENCE [LARGE SCALE GENOMIC DNA]</scope>
    <source>
        <strain evidence="3 6">NHP19-0020</strain>
    </source>
</reference>
<dbReference type="EMBL" id="AP019774">
    <property type="protein sequence ID" value="BCD69749.1"/>
    <property type="molecule type" value="Genomic_DNA"/>
</dbReference>
<dbReference type="Proteomes" id="UP000317935">
    <property type="component" value="Chromosome"/>
</dbReference>
<dbReference type="Pfam" id="PF10593">
    <property type="entry name" value="Z1"/>
    <property type="match status" value="1"/>
</dbReference>
<dbReference type="OrthoDB" id="436461at2"/>
<protein>
    <recommendedName>
        <fullName evidence="2">Putative endonuclease Z1 domain-containing protein</fullName>
    </recommendedName>
</protein>
<feature type="domain" description="Putative endonuclease Z1" evidence="2">
    <location>
        <begin position="8"/>
        <end position="164"/>
    </location>
</feature>
<dbReference type="EMBL" id="AP023036">
    <property type="protein sequence ID" value="BCD46019.1"/>
    <property type="molecule type" value="Genomic_DNA"/>
</dbReference>
<dbReference type="RefSeq" id="WP_034377227.1">
    <property type="nucleotide sequence ID" value="NZ_AP019774.1"/>
</dbReference>
<evidence type="ECO:0000313" key="4">
    <source>
        <dbReference type="EMBL" id="BCD69749.1"/>
    </source>
</evidence>
<keyword evidence="1" id="KW-0175">Coiled coil</keyword>
<feature type="coiled-coil region" evidence="1">
    <location>
        <begin position="123"/>
        <end position="153"/>
    </location>
</feature>
<evidence type="ECO:0000313" key="5">
    <source>
        <dbReference type="Proteomes" id="UP000317935"/>
    </source>
</evidence>
<dbReference type="Proteomes" id="UP000509742">
    <property type="component" value="Chromosome"/>
</dbReference>
<keyword evidence="6" id="KW-1185">Reference proteome</keyword>
<proteinExistence type="predicted"/>
<accession>A0A6J4CW71</accession>
<reference evidence="4 5" key="1">
    <citation type="submission" date="2019-06" db="EMBL/GenBank/DDBJ databases">
        <title>Complete genome sequence of Helicobacter suis SNTW101c.</title>
        <authorList>
            <person name="Rimbara E."/>
            <person name="Suzuki M."/>
            <person name="Matsui H."/>
            <person name="Nakamura M."/>
            <person name="Mori S."/>
            <person name="Shibayama K."/>
        </authorList>
    </citation>
    <scope>NUCLEOTIDE SEQUENCE [LARGE SCALE GENOMIC DNA]</scope>
    <source>
        <strain evidence="4 5">SNTW101c</strain>
    </source>
</reference>
<evidence type="ECO:0000256" key="1">
    <source>
        <dbReference type="SAM" id="Coils"/>
    </source>
</evidence>
<dbReference type="InterPro" id="IPR018310">
    <property type="entry name" value="Put_endonuclease_Z1-dom"/>
</dbReference>
<dbReference type="AlphaFoldDB" id="A0A6J4CW71"/>
<evidence type="ECO:0000313" key="3">
    <source>
        <dbReference type="EMBL" id="BCD46019.1"/>
    </source>
</evidence>
<organism evidence="4 5">
    <name type="scientific">Helicobacter suis</name>
    <dbReference type="NCBI Taxonomy" id="104628"/>
    <lineage>
        <taxon>Bacteria</taxon>
        <taxon>Pseudomonadati</taxon>
        <taxon>Campylobacterota</taxon>
        <taxon>Epsilonproteobacteria</taxon>
        <taxon>Campylobacterales</taxon>
        <taxon>Helicobacteraceae</taxon>
        <taxon>Helicobacter</taxon>
    </lineage>
</organism>